<evidence type="ECO:0000313" key="3">
    <source>
        <dbReference type="Proteomes" id="UP000233766"/>
    </source>
</evidence>
<dbReference type="NCBIfam" id="NF037996">
    <property type="entry name" value="B-4DMT"/>
    <property type="match status" value="1"/>
</dbReference>
<dbReference type="Proteomes" id="UP000233766">
    <property type="component" value="Unassembled WGS sequence"/>
</dbReference>
<evidence type="ECO:0000313" key="2">
    <source>
        <dbReference type="EMBL" id="PKV81320.1"/>
    </source>
</evidence>
<feature type="transmembrane region" description="Helical" evidence="1">
    <location>
        <begin position="35"/>
        <end position="53"/>
    </location>
</feature>
<gene>
    <name evidence="2" type="ORF">ATK86_5783</name>
</gene>
<evidence type="ECO:0000256" key="1">
    <source>
        <dbReference type="SAM" id="Phobius"/>
    </source>
</evidence>
<dbReference type="AlphaFoldDB" id="A0A2N3VI76"/>
<dbReference type="EMBL" id="PJMW01000002">
    <property type="protein sequence ID" value="PKV81320.1"/>
    <property type="molecule type" value="Genomic_DNA"/>
</dbReference>
<comment type="caution">
    <text evidence="2">The sequence shown here is derived from an EMBL/GenBank/DDBJ whole genome shotgun (WGS) entry which is preliminary data.</text>
</comment>
<protein>
    <submittedName>
        <fullName evidence="2">Uncharacterized protein</fullName>
    </submittedName>
</protein>
<keyword evidence="1" id="KW-1133">Transmembrane helix</keyword>
<proteinExistence type="predicted"/>
<keyword evidence="3" id="KW-1185">Reference proteome</keyword>
<organism evidence="2 3">
    <name type="scientific">Nocardia fluminea</name>
    <dbReference type="NCBI Taxonomy" id="134984"/>
    <lineage>
        <taxon>Bacteria</taxon>
        <taxon>Bacillati</taxon>
        <taxon>Actinomycetota</taxon>
        <taxon>Actinomycetes</taxon>
        <taxon>Mycobacteriales</taxon>
        <taxon>Nocardiaceae</taxon>
        <taxon>Nocardia</taxon>
    </lineage>
</organism>
<dbReference type="RefSeq" id="WP_101468673.1">
    <property type="nucleotide sequence ID" value="NZ_PJMW01000002.1"/>
</dbReference>
<dbReference type="OrthoDB" id="4375786at2"/>
<keyword evidence="1" id="KW-0812">Transmembrane</keyword>
<sequence>MTAWVLRATVLGALVVALRVLLGLAMASWPTYGTFWRAACLLTIVAVVVAWGVRDGRTGADGLTVRWLAAGFGAGLASSAVCWALDQVPGFELGDAGILYELTSAASFILLLIFLPALVGVAFGFTRSRRSAESATRAPEPEFADAK</sequence>
<dbReference type="InterPro" id="IPR047958">
    <property type="entry name" value="B-4DMT-like"/>
</dbReference>
<feature type="transmembrane region" description="Helical" evidence="1">
    <location>
        <begin position="65"/>
        <end position="85"/>
    </location>
</feature>
<accession>A0A2N3VI76</accession>
<feature type="transmembrane region" description="Helical" evidence="1">
    <location>
        <begin position="105"/>
        <end position="125"/>
    </location>
</feature>
<reference evidence="2 3" key="1">
    <citation type="submission" date="2017-12" db="EMBL/GenBank/DDBJ databases">
        <title>Sequencing the genomes of 1000 Actinobacteria strains.</title>
        <authorList>
            <person name="Klenk H.-P."/>
        </authorList>
    </citation>
    <scope>NUCLEOTIDE SEQUENCE [LARGE SCALE GENOMIC DNA]</scope>
    <source>
        <strain evidence="2 3">DSM 44489</strain>
    </source>
</reference>
<keyword evidence="1" id="KW-0472">Membrane</keyword>
<name>A0A2N3VI76_9NOCA</name>